<dbReference type="AlphaFoldDB" id="A0A4S1E1D3"/>
<dbReference type="CDD" id="cd06433">
    <property type="entry name" value="GT_2_WfgS_like"/>
    <property type="match status" value="1"/>
</dbReference>
<dbReference type="PANTHER" id="PTHR22916">
    <property type="entry name" value="GLYCOSYLTRANSFERASE"/>
    <property type="match status" value="1"/>
</dbReference>
<reference evidence="2 3" key="1">
    <citation type="submission" date="2019-04" db="EMBL/GenBank/DDBJ databases">
        <authorList>
            <person name="Liu A."/>
        </authorList>
    </citation>
    <scope>NUCLEOTIDE SEQUENCE [LARGE SCALE GENOMIC DNA]</scope>
    <source>
        <strain evidence="2 3">RZ03</strain>
    </source>
</reference>
<accession>A0A4S1E1D3</accession>
<evidence type="ECO:0000259" key="1">
    <source>
        <dbReference type="Pfam" id="PF00535"/>
    </source>
</evidence>
<proteinExistence type="predicted"/>
<evidence type="ECO:0000313" key="3">
    <source>
        <dbReference type="Proteomes" id="UP000307602"/>
    </source>
</evidence>
<keyword evidence="3" id="KW-1185">Reference proteome</keyword>
<name>A0A4S1E1D3_9FLAO</name>
<dbReference type="InterPro" id="IPR001173">
    <property type="entry name" value="Glyco_trans_2-like"/>
</dbReference>
<dbReference type="Pfam" id="PF00535">
    <property type="entry name" value="Glycos_transf_2"/>
    <property type="match status" value="1"/>
</dbReference>
<sequence>MLNNLLISIITVNYNNKDGLEKTIKSVQNQSFTDFEHIVIDGNSTDGSKELIEANKAGFSYWVSESDNGIYHAMNKGIKEAKGDYLFFLNSGDDFTDSQALTKVKVHLNKHDVVYFNINVVGLGETIVKKSPEVLTFSFLHADLPAHQSTFIKKRLFERIGYYDENLKIVSDWKFLILALCKYNATYKYVDDVFSNFYKGGISSLEENFKIVKAERASVLNSEFSIQMNDLKYKFKLERILRNLRKSKKIQILIKLGLINKF</sequence>
<dbReference type="RefSeq" id="WP_135875159.1">
    <property type="nucleotide sequence ID" value="NZ_SRSO01000002.1"/>
</dbReference>
<dbReference type="EMBL" id="SRSO01000002">
    <property type="protein sequence ID" value="TGV04416.1"/>
    <property type="molecule type" value="Genomic_DNA"/>
</dbReference>
<evidence type="ECO:0000313" key="2">
    <source>
        <dbReference type="EMBL" id="TGV04416.1"/>
    </source>
</evidence>
<feature type="domain" description="Glycosyltransferase 2-like" evidence="1">
    <location>
        <begin position="8"/>
        <end position="134"/>
    </location>
</feature>
<organism evidence="2 3">
    <name type="scientific">Flavivirga rizhaonensis</name>
    <dbReference type="NCBI Taxonomy" id="2559571"/>
    <lineage>
        <taxon>Bacteria</taxon>
        <taxon>Pseudomonadati</taxon>
        <taxon>Bacteroidota</taxon>
        <taxon>Flavobacteriia</taxon>
        <taxon>Flavobacteriales</taxon>
        <taxon>Flavobacteriaceae</taxon>
        <taxon>Flavivirga</taxon>
    </lineage>
</organism>
<dbReference type="SUPFAM" id="SSF53448">
    <property type="entry name" value="Nucleotide-diphospho-sugar transferases"/>
    <property type="match status" value="1"/>
</dbReference>
<dbReference type="Proteomes" id="UP000307602">
    <property type="component" value="Unassembled WGS sequence"/>
</dbReference>
<protein>
    <submittedName>
        <fullName evidence="2">Glycosyltransferase</fullName>
    </submittedName>
</protein>
<dbReference type="PANTHER" id="PTHR22916:SF67">
    <property type="entry name" value="COLANIC ACID BIOSYNTHESIS GLYCOSYL TRANSFERASE WCAE-RELATED"/>
    <property type="match status" value="1"/>
</dbReference>
<comment type="caution">
    <text evidence="2">The sequence shown here is derived from an EMBL/GenBank/DDBJ whole genome shotgun (WGS) entry which is preliminary data.</text>
</comment>
<dbReference type="GO" id="GO:0016758">
    <property type="term" value="F:hexosyltransferase activity"/>
    <property type="evidence" value="ECO:0007669"/>
    <property type="project" value="UniProtKB-ARBA"/>
</dbReference>
<dbReference type="InterPro" id="IPR029044">
    <property type="entry name" value="Nucleotide-diphossugar_trans"/>
</dbReference>
<dbReference type="OrthoDB" id="9788101at2"/>
<dbReference type="Gene3D" id="3.90.550.10">
    <property type="entry name" value="Spore Coat Polysaccharide Biosynthesis Protein SpsA, Chain A"/>
    <property type="match status" value="1"/>
</dbReference>
<gene>
    <name evidence="2" type="ORF">EM932_02515</name>
</gene>
<keyword evidence="2" id="KW-0808">Transferase</keyword>